<comment type="caution">
    <text evidence="1">The sequence shown here is derived from an EMBL/GenBank/DDBJ whole genome shotgun (WGS) entry which is preliminary data.</text>
</comment>
<dbReference type="EMBL" id="JBICBT010000313">
    <property type="protein sequence ID" value="KAL3117663.1"/>
    <property type="molecule type" value="Genomic_DNA"/>
</dbReference>
<dbReference type="Proteomes" id="UP001620626">
    <property type="component" value="Unassembled WGS sequence"/>
</dbReference>
<proteinExistence type="predicted"/>
<dbReference type="InterPro" id="IPR043164">
    <property type="entry name" value="Ribosomal_uL10-like_insert_sf"/>
</dbReference>
<protein>
    <submittedName>
        <fullName evidence="1">Uncharacterized protein</fullName>
    </submittedName>
</protein>
<dbReference type="Gene3D" id="3.90.105.20">
    <property type="match status" value="1"/>
</dbReference>
<evidence type="ECO:0000313" key="1">
    <source>
        <dbReference type="EMBL" id="KAL3117663.1"/>
    </source>
</evidence>
<evidence type="ECO:0000313" key="2">
    <source>
        <dbReference type="Proteomes" id="UP001620626"/>
    </source>
</evidence>
<keyword evidence="2" id="KW-1185">Reference proteome</keyword>
<accession>A0ABD2LR04</accession>
<sequence length="153" mass="17243">MPDRSATELVSNSANFFCLLYGEFALCEAVGDFSPRFDGHFAAGRPNARRNYTCTAPCNRSCESWAYPHGWKMEFRRRAQQMAQQEQKAKRGSTELLEEFTLCKTGDQLSADQARILKLFGHRLAHSASVCSFGGVKRRDLNRLTEGQNELNG</sequence>
<organism evidence="1 2">
    <name type="scientific">Heterodera trifolii</name>
    <dbReference type="NCBI Taxonomy" id="157864"/>
    <lineage>
        <taxon>Eukaryota</taxon>
        <taxon>Metazoa</taxon>
        <taxon>Ecdysozoa</taxon>
        <taxon>Nematoda</taxon>
        <taxon>Chromadorea</taxon>
        <taxon>Rhabditida</taxon>
        <taxon>Tylenchina</taxon>
        <taxon>Tylenchomorpha</taxon>
        <taxon>Tylenchoidea</taxon>
        <taxon>Heteroderidae</taxon>
        <taxon>Heteroderinae</taxon>
        <taxon>Heterodera</taxon>
    </lineage>
</organism>
<dbReference type="AlphaFoldDB" id="A0ABD2LR04"/>
<name>A0ABD2LR04_9BILA</name>
<gene>
    <name evidence="1" type="ORF">niasHT_004328</name>
</gene>
<reference evidence="1 2" key="1">
    <citation type="submission" date="2024-10" db="EMBL/GenBank/DDBJ databases">
        <authorList>
            <person name="Kim D."/>
        </authorList>
    </citation>
    <scope>NUCLEOTIDE SEQUENCE [LARGE SCALE GENOMIC DNA]</scope>
    <source>
        <strain evidence="1">BH-2024</strain>
    </source>
</reference>